<comment type="caution">
    <text evidence="8">The sequence shown here is derived from an EMBL/GenBank/DDBJ whole genome shotgun (WGS) entry which is preliminary data.</text>
</comment>
<keyword evidence="4 8" id="KW-0808">Transferase</keyword>
<accession>A0AAN6JN86</accession>
<sequence length="218" mass="24575">NIRDVLRLAHEKRLVVLADEVYQVNIYQPLERPFVSFKKVLRDFAKSEKEEERVIAEDVELVSCHNISKGVSGECGRRGGYFELCNISPEVEAQVYKLASVSLCSSVQGQIGIDLLVRPPKEGEESYALFKEETEGIYQTLKSRSEKMHAKFNELPGVVCNEAQGALYLFPELRLPAGAEKKAKEAGKKIDEYYCPQARPKSNTNRFKVCNVFVGVLL</sequence>
<evidence type="ECO:0000256" key="5">
    <source>
        <dbReference type="ARBA" id="ARBA00022898"/>
    </source>
</evidence>
<evidence type="ECO:0000256" key="4">
    <source>
        <dbReference type="ARBA" id="ARBA00022679"/>
    </source>
</evidence>
<dbReference type="InterPro" id="IPR015421">
    <property type="entry name" value="PyrdxlP-dep_Trfase_major"/>
</dbReference>
<dbReference type="GO" id="GO:0030170">
    <property type="term" value="F:pyridoxal phosphate binding"/>
    <property type="evidence" value="ECO:0007669"/>
    <property type="project" value="InterPro"/>
</dbReference>
<dbReference type="InterPro" id="IPR045088">
    <property type="entry name" value="ALAT1/2-like"/>
</dbReference>
<keyword evidence="9" id="KW-1185">Reference proteome</keyword>
<comment type="similarity">
    <text evidence="6">Belongs to the class-I pyridoxal-phosphate-dependent aminotransferase family. Alanine aminotransferase subfamily.</text>
</comment>
<organism evidence="8 9">
    <name type="scientific">Tilletia horrida</name>
    <dbReference type="NCBI Taxonomy" id="155126"/>
    <lineage>
        <taxon>Eukaryota</taxon>
        <taxon>Fungi</taxon>
        <taxon>Dikarya</taxon>
        <taxon>Basidiomycota</taxon>
        <taxon>Ustilaginomycotina</taxon>
        <taxon>Exobasidiomycetes</taxon>
        <taxon>Tilletiales</taxon>
        <taxon>Tilletiaceae</taxon>
        <taxon>Tilletia</taxon>
    </lineage>
</organism>
<feature type="non-terminal residue" evidence="8">
    <location>
        <position position="1"/>
    </location>
</feature>
<comment type="subunit">
    <text evidence="2">Homodimer.</text>
</comment>
<evidence type="ECO:0000313" key="8">
    <source>
        <dbReference type="EMBL" id="KAK0541814.1"/>
    </source>
</evidence>
<dbReference type="GO" id="GO:0004021">
    <property type="term" value="F:L-alanine:2-oxoglutarate aminotransferase activity"/>
    <property type="evidence" value="ECO:0007669"/>
    <property type="project" value="UniProtKB-EC"/>
</dbReference>
<evidence type="ECO:0000259" key="7">
    <source>
        <dbReference type="Pfam" id="PF00155"/>
    </source>
</evidence>
<evidence type="ECO:0000256" key="3">
    <source>
        <dbReference type="ARBA" id="ARBA00022576"/>
    </source>
</evidence>
<dbReference type="PANTHER" id="PTHR11751">
    <property type="entry name" value="ALANINE AMINOTRANSFERASE"/>
    <property type="match status" value="1"/>
</dbReference>
<name>A0AAN6JN86_9BASI</name>
<protein>
    <submittedName>
        <fullName evidence="8">Alanine transaminase</fullName>
        <ecNumber evidence="8">2.6.1.2</ecNumber>
    </submittedName>
</protein>
<dbReference type="AlphaFoldDB" id="A0AAN6JN86"/>
<dbReference type="InterPro" id="IPR015422">
    <property type="entry name" value="PyrdxlP-dep_Trfase_small"/>
</dbReference>
<dbReference type="Gene3D" id="3.90.1150.10">
    <property type="entry name" value="Aspartate Aminotransferase, domain 1"/>
    <property type="match status" value="1"/>
</dbReference>
<reference evidence="8" key="1">
    <citation type="journal article" date="2023" name="PhytoFront">
        <title>Draft Genome Resources of Seven Strains of Tilletia horrida, Causal Agent of Kernel Smut of Rice.</title>
        <authorList>
            <person name="Khanal S."/>
            <person name="Antony Babu S."/>
            <person name="Zhou X.G."/>
        </authorList>
    </citation>
    <scope>NUCLEOTIDE SEQUENCE</scope>
    <source>
        <strain evidence="8">TX6</strain>
    </source>
</reference>
<dbReference type="Gene3D" id="3.40.640.10">
    <property type="entry name" value="Type I PLP-dependent aspartate aminotransferase-like (Major domain)"/>
    <property type="match status" value="1"/>
</dbReference>
<keyword evidence="5" id="KW-0663">Pyridoxal phosphate</keyword>
<dbReference type="InterPro" id="IPR004839">
    <property type="entry name" value="Aminotransferase_I/II_large"/>
</dbReference>
<dbReference type="Pfam" id="PF00155">
    <property type="entry name" value="Aminotran_1_2"/>
    <property type="match status" value="1"/>
</dbReference>
<evidence type="ECO:0000256" key="1">
    <source>
        <dbReference type="ARBA" id="ARBA00001933"/>
    </source>
</evidence>
<dbReference type="Proteomes" id="UP001176517">
    <property type="component" value="Unassembled WGS sequence"/>
</dbReference>
<keyword evidence="3 8" id="KW-0032">Aminotransferase</keyword>
<feature type="domain" description="Aminotransferase class I/classII large" evidence="7">
    <location>
        <begin position="2"/>
        <end position="189"/>
    </location>
</feature>
<evidence type="ECO:0000313" key="9">
    <source>
        <dbReference type="Proteomes" id="UP001176517"/>
    </source>
</evidence>
<dbReference type="EMBL" id="JAPDMZ010000738">
    <property type="protein sequence ID" value="KAK0541814.1"/>
    <property type="molecule type" value="Genomic_DNA"/>
</dbReference>
<evidence type="ECO:0000256" key="6">
    <source>
        <dbReference type="ARBA" id="ARBA00025785"/>
    </source>
</evidence>
<dbReference type="InterPro" id="IPR015424">
    <property type="entry name" value="PyrdxlP-dep_Trfase"/>
</dbReference>
<dbReference type="PANTHER" id="PTHR11751:SF29">
    <property type="entry name" value="ALANINE TRANSAMINASE"/>
    <property type="match status" value="1"/>
</dbReference>
<gene>
    <name evidence="8" type="primary">ALT1_3</name>
    <name evidence="8" type="ORF">OC846_006932</name>
</gene>
<evidence type="ECO:0000256" key="2">
    <source>
        <dbReference type="ARBA" id="ARBA00011738"/>
    </source>
</evidence>
<dbReference type="EC" id="2.6.1.2" evidence="8"/>
<comment type="cofactor">
    <cofactor evidence="1">
        <name>pyridoxal 5'-phosphate</name>
        <dbReference type="ChEBI" id="CHEBI:597326"/>
    </cofactor>
</comment>
<proteinExistence type="inferred from homology"/>
<dbReference type="SUPFAM" id="SSF53383">
    <property type="entry name" value="PLP-dependent transferases"/>
    <property type="match status" value="1"/>
</dbReference>